<keyword evidence="1" id="KW-0053">Apoptosis</keyword>
<dbReference type="GO" id="GO:0043066">
    <property type="term" value="P:negative regulation of apoptotic process"/>
    <property type="evidence" value="ECO:0007669"/>
    <property type="project" value="TreeGrafter"/>
</dbReference>
<dbReference type="PROSITE" id="PS50143">
    <property type="entry name" value="BIR_REPEAT_2"/>
    <property type="match status" value="2"/>
</dbReference>
<feature type="region of interest" description="Disordered" evidence="2">
    <location>
        <begin position="253"/>
        <end position="274"/>
    </location>
</feature>
<keyword evidence="4" id="KW-1185">Reference proteome</keyword>
<sequence length="354" mass="41039">MTTIKDYRLESVRLDSFKDWPYLWKKPEELAAAGFYYTGINDKVKCFMCKVELFDWKPEDKPTVEHKLNSRKCYFVNNIPCGNVPIGTDPSTIPGFVPRRADVCGIPGFNQELWFLANHGEKEERVNYWLKHFLYQKASIPKHPKYASYALRLASYDKWPKTRLQAEKLATAGFYYSGNSDETVCYYCNGQLKNWELNDDPWVKHAKWFHHCLYLVLTKGTEFINNVTGTTYMKVKNLPFVVDTMEEKFEKTDNGNIASGTSQNSTNAEKRKPNLPNIKASDVLDGASNKEQFIQIRMNKILQNVKLCRICWSRNRQILFVPCYHFLTCEECATDLTKCICGKNIKCTVKANML</sequence>
<protein>
    <submittedName>
        <fullName evidence="3">Baculoviral IAP repeat-containing protein 7-B</fullName>
    </submittedName>
</protein>
<proteinExistence type="predicted"/>
<dbReference type="Gene3D" id="1.10.1170.10">
    <property type="entry name" value="Inhibitor Of Apoptosis Protein (2mihbC-IAP-1), Chain A"/>
    <property type="match status" value="2"/>
</dbReference>
<accession>A0A195EEV0</accession>
<reference evidence="3 4" key="1">
    <citation type="submission" date="2015-09" db="EMBL/GenBank/DDBJ databases">
        <title>Trachymyrmex cornetzi WGS genome.</title>
        <authorList>
            <person name="Nygaard S."/>
            <person name="Hu H."/>
            <person name="Boomsma J."/>
            <person name="Zhang G."/>
        </authorList>
    </citation>
    <scope>NUCLEOTIDE SEQUENCE [LARGE SCALE GENOMIC DNA]</scope>
    <source>
        <strain evidence="3">Tcor2-1</strain>
        <tissue evidence="3">Whole body</tissue>
    </source>
</reference>
<organism evidence="3 4">
    <name type="scientific">Trachymyrmex cornetzi</name>
    <dbReference type="NCBI Taxonomy" id="471704"/>
    <lineage>
        <taxon>Eukaryota</taxon>
        <taxon>Metazoa</taxon>
        <taxon>Ecdysozoa</taxon>
        <taxon>Arthropoda</taxon>
        <taxon>Hexapoda</taxon>
        <taxon>Insecta</taxon>
        <taxon>Pterygota</taxon>
        <taxon>Neoptera</taxon>
        <taxon>Endopterygota</taxon>
        <taxon>Hymenoptera</taxon>
        <taxon>Apocrita</taxon>
        <taxon>Aculeata</taxon>
        <taxon>Formicoidea</taxon>
        <taxon>Formicidae</taxon>
        <taxon>Myrmicinae</taxon>
        <taxon>Trachymyrmex</taxon>
    </lineage>
</organism>
<dbReference type="SUPFAM" id="SSF57924">
    <property type="entry name" value="Inhibitor of apoptosis (IAP) repeat"/>
    <property type="match status" value="2"/>
</dbReference>
<dbReference type="FunFam" id="1.10.1170.10:FF:000003">
    <property type="entry name" value="E3 ubiquitin-protein ligase XIAP"/>
    <property type="match status" value="1"/>
</dbReference>
<evidence type="ECO:0000256" key="2">
    <source>
        <dbReference type="SAM" id="MobiDB-lite"/>
    </source>
</evidence>
<dbReference type="GO" id="GO:0005634">
    <property type="term" value="C:nucleus"/>
    <property type="evidence" value="ECO:0007669"/>
    <property type="project" value="TreeGrafter"/>
</dbReference>
<dbReference type="AlphaFoldDB" id="A0A195EEV0"/>
<dbReference type="STRING" id="471704.A0A195EEV0"/>
<dbReference type="PANTHER" id="PTHR10044:SF139">
    <property type="entry name" value="DEATH-ASSOCIATED INHIBITOR OF APOPTOSIS 2"/>
    <property type="match status" value="1"/>
</dbReference>
<gene>
    <name evidence="3" type="ORF">ALC57_03841</name>
</gene>
<dbReference type="CDD" id="cd00022">
    <property type="entry name" value="BIR"/>
    <property type="match status" value="2"/>
</dbReference>
<name>A0A195EEV0_9HYME</name>
<feature type="compositionally biased region" description="Polar residues" evidence="2">
    <location>
        <begin position="254"/>
        <end position="267"/>
    </location>
</feature>
<dbReference type="InterPro" id="IPR050784">
    <property type="entry name" value="IAP"/>
</dbReference>
<dbReference type="InterPro" id="IPR001370">
    <property type="entry name" value="BIR_rpt"/>
</dbReference>
<dbReference type="GO" id="GO:0005737">
    <property type="term" value="C:cytoplasm"/>
    <property type="evidence" value="ECO:0007669"/>
    <property type="project" value="TreeGrafter"/>
</dbReference>
<dbReference type="EMBL" id="KQ978983">
    <property type="protein sequence ID" value="KYN26800.1"/>
    <property type="molecule type" value="Genomic_DNA"/>
</dbReference>
<dbReference type="InterPro" id="IPR013083">
    <property type="entry name" value="Znf_RING/FYVE/PHD"/>
</dbReference>
<dbReference type="GO" id="GO:0006915">
    <property type="term" value="P:apoptotic process"/>
    <property type="evidence" value="ECO:0007669"/>
    <property type="project" value="UniProtKB-KW"/>
</dbReference>
<dbReference type="GO" id="GO:0051726">
    <property type="term" value="P:regulation of cell cycle"/>
    <property type="evidence" value="ECO:0007669"/>
    <property type="project" value="TreeGrafter"/>
</dbReference>
<dbReference type="Pfam" id="PF13920">
    <property type="entry name" value="zf-C3HC4_3"/>
    <property type="match status" value="1"/>
</dbReference>
<evidence type="ECO:0000313" key="3">
    <source>
        <dbReference type="EMBL" id="KYN26800.1"/>
    </source>
</evidence>
<dbReference type="GO" id="GO:0031398">
    <property type="term" value="P:positive regulation of protein ubiquitination"/>
    <property type="evidence" value="ECO:0007669"/>
    <property type="project" value="TreeGrafter"/>
</dbReference>
<dbReference type="Pfam" id="PF00653">
    <property type="entry name" value="BIR"/>
    <property type="match status" value="2"/>
</dbReference>
<dbReference type="Proteomes" id="UP000078492">
    <property type="component" value="Unassembled WGS sequence"/>
</dbReference>
<dbReference type="GO" id="GO:0061630">
    <property type="term" value="F:ubiquitin protein ligase activity"/>
    <property type="evidence" value="ECO:0007669"/>
    <property type="project" value="TreeGrafter"/>
</dbReference>
<dbReference type="GO" id="GO:0043027">
    <property type="term" value="F:cysteine-type endopeptidase inhibitor activity involved in apoptotic process"/>
    <property type="evidence" value="ECO:0007669"/>
    <property type="project" value="TreeGrafter"/>
</dbReference>
<dbReference type="PANTHER" id="PTHR10044">
    <property type="entry name" value="INHIBITOR OF APOPTOSIS"/>
    <property type="match status" value="1"/>
</dbReference>
<dbReference type="Gene3D" id="3.30.40.10">
    <property type="entry name" value="Zinc/RING finger domain, C3HC4 (zinc finger)"/>
    <property type="match status" value="1"/>
</dbReference>
<dbReference type="SMART" id="SM00238">
    <property type="entry name" value="BIR"/>
    <property type="match status" value="2"/>
</dbReference>
<evidence type="ECO:0000313" key="4">
    <source>
        <dbReference type="Proteomes" id="UP000078492"/>
    </source>
</evidence>
<evidence type="ECO:0000256" key="1">
    <source>
        <dbReference type="ARBA" id="ARBA00022703"/>
    </source>
</evidence>
<dbReference type="PROSITE" id="PS01282">
    <property type="entry name" value="BIR_REPEAT_1"/>
    <property type="match status" value="1"/>
</dbReference>